<dbReference type="GO" id="GO:0006915">
    <property type="term" value="P:apoptotic process"/>
    <property type="evidence" value="ECO:0007669"/>
    <property type="project" value="TreeGrafter"/>
</dbReference>
<comment type="caution">
    <text evidence="3">The sequence shown here is derived from an EMBL/GenBank/DDBJ whole genome shotgun (WGS) entry which is preliminary data.</text>
</comment>
<gene>
    <name evidence="3" type="primary">Pdcd2l</name>
    <name evidence="3" type="ORF">GTO95_0014807</name>
</gene>
<dbReference type="GO" id="GO:0005737">
    <property type="term" value="C:cytoplasm"/>
    <property type="evidence" value="ECO:0007669"/>
    <property type="project" value="InterPro"/>
</dbReference>
<accession>A0A8J7TAR8</accession>
<organism evidence="3 4">
    <name type="scientific">Atractosteus spatula</name>
    <name type="common">Alligator gar</name>
    <name type="synonym">Lepisosteus spatula</name>
    <dbReference type="NCBI Taxonomy" id="7917"/>
    <lineage>
        <taxon>Eukaryota</taxon>
        <taxon>Metazoa</taxon>
        <taxon>Chordata</taxon>
        <taxon>Craniata</taxon>
        <taxon>Vertebrata</taxon>
        <taxon>Euteleostomi</taxon>
        <taxon>Actinopterygii</taxon>
        <taxon>Neopterygii</taxon>
        <taxon>Holostei</taxon>
        <taxon>Semionotiformes</taxon>
        <taxon>Lepisosteidae</taxon>
        <taxon>Atractosteus</taxon>
    </lineage>
</organism>
<dbReference type="AlphaFoldDB" id="A0A8J7TAR8"/>
<keyword evidence="4" id="KW-1185">Reference proteome</keyword>
<dbReference type="InterPro" id="IPR007320">
    <property type="entry name" value="PDCD2_C"/>
</dbReference>
<feature type="non-terminal residue" evidence="3">
    <location>
        <position position="1"/>
    </location>
</feature>
<protein>
    <submittedName>
        <fullName evidence="3">PDD2L protein</fullName>
    </submittedName>
</protein>
<feature type="region of interest" description="Disordered" evidence="1">
    <location>
        <begin position="1"/>
        <end position="50"/>
    </location>
</feature>
<feature type="non-terminal residue" evidence="3">
    <location>
        <position position="248"/>
    </location>
</feature>
<feature type="compositionally biased region" description="Acidic residues" evidence="1">
    <location>
        <begin position="8"/>
        <end position="19"/>
    </location>
</feature>
<dbReference type="Pfam" id="PF04194">
    <property type="entry name" value="PDCD2_C"/>
    <property type="match status" value="1"/>
</dbReference>
<evidence type="ECO:0000256" key="1">
    <source>
        <dbReference type="SAM" id="MobiDB-lite"/>
    </source>
</evidence>
<dbReference type="PANTHER" id="PTHR46421">
    <property type="entry name" value="PROGRAMMED CELL DEATH PROTEIN 2-LIKE"/>
    <property type="match status" value="1"/>
</dbReference>
<dbReference type="InterPro" id="IPR052815">
    <property type="entry name" value="PDCD2-like_regulator"/>
</dbReference>
<evidence type="ECO:0000313" key="4">
    <source>
        <dbReference type="Proteomes" id="UP000736164"/>
    </source>
</evidence>
<dbReference type="PANTHER" id="PTHR46421:SF1">
    <property type="entry name" value="PROGRAMMED CELL DEATH PROTEIN 2-LIKE"/>
    <property type="match status" value="1"/>
</dbReference>
<sequence length="248" mass="27708">MANRDWCEGADDWGVDEDQGTAGYSASLPADAAPAPPQDSASDRSVSSRLQGLSLEEEMREGEGLVLSGPVPAFQPYYVNVVAEEELCAEDDMAHAQELLSEYEKREGVVLEDLLSCDAGGEVEKYEKTKARHGDKEFFRFMKMISLCPGQVLRYCWNGQPAFITCPPSDMQKTVPPCAHCGSPRIFEFQLMPALVSMLRGANEDDWMVEFGIVLIYTCRDSCWPSRNQTPVEEFPFVQADPDQKLFR</sequence>
<evidence type="ECO:0000259" key="2">
    <source>
        <dbReference type="Pfam" id="PF04194"/>
    </source>
</evidence>
<reference evidence="3" key="1">
    <citation type="journal article" date="2021" name="Cell">
        <title>Tracing the genetic footprints of vertebrate landing in non-teleost ray-finned fishes.</title>
        <authorList>
            <person name="Bi X."/>
            <person name="Wang K."/>
            <person name="Yang L."/>
            <person name="Pan H."/>
            <person name="Jiang H."/>
            <person name="Wei Q."/>
            <person name="Fang M."/>
            <person name="Yu H."/>
            <person name="Zhu C."/>
            <person name="Cai Y."/>
            <person name="He Y."/>
            <person name="Gan X."/>
            <person name="Zeng H."/>
            <person name="Yu D."/>
            <person name="Zhu Y."/>
            <person name="Jiang H."/>
            <person name="Qiu Q."/>
            <person name="Yang H."/>
            <person name="Zhang Y.E."/>
            <person name="Wang W."/>
            <person name="Zhu M."/>
            <person name="He S."/>
            <person name="Zhang G."/>
        </authorList>
    </citation>
    <scope>NUCLEOTIDE SEQUENCE</scope>
    <source>
        <strain evidence="3">Allg_001</strain>
    </source>
</reference>
<dbReference type="Proteomes" id="UP000736164">
    <property type="component" value="Unassembled WGS sequence"/>
</dbReference>
<evidence type="ECO:0000313" key="3">
    <source>
        <dbReference type="EMBL" id="MBN3315911.1"/>
    </source>
</evidence>
<feature type="domain" description="Programmed cell death protein 2 C-terminal" evidence="2">
    <location>
        <begin position="135"/>
        <end position="239"/>
    </location>
</feature>
<name>A0A8J7TAR8_ATRSP</name>
<dbReference type="EMBL" id="JAAWVO010025125">
    <property type="protein sequence ID" value="MBN3315911.1"/>
    <property type="molecule type" value="Genomic_DNA"/>
</dbReference>
<proteinExistence type="predicted"/>